<evidence type="ECO:0000259" key="8">
    <source>
        <dbReference type="Pfam" id="PF00557"/>
    </source>
</evidence>
<organism evidence="9 10">
    <name type="scientific">Panaeolus cyanescens</name>
    <dbReference type="NCBI Taxonomy" id="181874"/>
    <lineage>
        <taxon>Eukaryota</taxon>
        <taxon>Fungi</taxon>
        <taxon>Dikarya</taxon>
        <taxon>Basidiomycota</taxon>
        <taxon>Agaricomycotina</taxon>
        <taxon>Agaricomycetes</taxon>
        <taxon>Agaricomycetidae</taxon>
        <taxon>Agaricales</taxon>
        <taxon>Agaricineae</taxon>
        <taxon>Galeropsidaceae</taxon>
        <taxon>Panaeolus</taxon>
    </lineage>
</organism>
<dbReference type="Gene3D" id="3.90.230.10">
    <property type="entry name" value="Creatinase/methionine aminopeptidase superfamily"/>
    <property type="match status" value="1"/>
</dbReference>
<dbReference type="GO" id="GO:0046872">
    <property type="term" value="F:metal ion binding"/>
    <property type="evidence" value="ECO:0007669"/>
    <property type="project" value="UniProtKB-KW"/>
</dbReference>
<dbReference type="InterPro" id="IPR029149">
    <property type="entry name" value="Creatin/AminoP/Spt16_N"/>
</dbReference>
<dbReference type="SUPFAM" id="SSF53092">
    <property type="entry name" value="Creatinase/prolidase N-terminal domain"/>
    <property type="match status" value="1"/>
</dbReference>
<dbReference type="InParanoid" id="A0A409YYM6"/>
<keyword evidence="7" id="KW-0472">Membrane</keyword>
<protein>
    <recommendedName>
        <fullName evidence="8">Peptidase M24 domain-containing protein</fullName>
    </recommendedName>
</protein>
<proteinExistence type="inferred from homology"/>
<feature type="domain" description="Peptidase M24" evidence="8">
    <location>
        <begin position="236"/>
        <end position="438"/>
    </location>
</feature>
<keyword evidence="7" id="KW-1133">Transmembrane helix</keyword>
<keyword evidence="7" id="KW-0812">Transmembrane</keyword>
<keyword evidence="4" id="KW-0378">Hydrolase</keyword>
<accession>A0A409YYM6</accession>
<dbReference type="Pfam" id="PF00557">
    <property type="entry name" value="Peptidase_M24"/>
    <property type="match status" value="1"/>
</dbReference>
<dbReference type="AlphaFoldDB" id="A0A409YYM6"/>
<keyword evidence="5" id="KW-0464">Manganese</keyword>
<dbReference type="InterPro" id="IPR001131">
    <property type="entry name" value="Peptidase_M24B_aminopep-P_CS"/>
</dbReference>
<evidence type="ECO:0000256" key="6">
    <source>
        <dbReference type="RuleBase" id="RU000590"/>
    </source>
</evidence>
<gene>
    <name evidence="9" type="ORF">CVT24_010572</name>
</gene>
<evidence type="ECO:0000313" key="10">
    <source>
        <dbReference type="Proteomes" id="UP000284842"/>
    </source>
</evidence>
<name>A0A409YYM6_9AGAR</name>
<evidence type="ECO:0000256" key="5">
    <source>
        <dbReference type="ARBA" id="ARBA00023211"/>
    </source>
</evidence>
<dbReference type="STRING" id="181874.A0A409YYM6"/>
<dbReference type="OrthoDB" id="9995434at2759"/>
<dbReference type="Proteomes" id="UP000284842">
    <property type="component" value="Unassembled WGS sequence"/>
</dbReference>
<feature type="transmembrane region" description="Helical" evidence="7">
    <location>
        <begin position="21"/>
        <end position="42"/>
    </location>
</feature>
<evidence type="ECO:0000256" key="7">
    <source>
        <dbReference type="SAM" id="Phobius"/>
    </source>
</evidence>
<dbReference type="InterPro" id="IPR000994">
    <property type="entry name" value="Pept_M24"/>
</dbReference>
<evidence type="ECO:0000256" key="3">
    <source>
        <dbReference type="ARBA" id="ARBA00022723"/>
    </source>
</evidence>
<evidence type="ECO:0000256" key="4">
    <source>
        <dbReference type="ARBA" id="ARBA00022801"/>
    </source>
</evidence>
<dbReference type="SUPFAM" id="SSF55920">
    <property type="entry name" value="Creatinase/aminopeptidase"/>
    <property type="match status" value="1"/>
</dbReference>
<dbReference type="InterPro" id="IPR036005">
    <property type="entry name" value="Creatinase/aminopeptidase-like"/>
</dbReference>
<keyword evidence="3 6" id="KW-0479">Metal-binding</keyword>
<dbReference type="Gene3D" id="3.40.350.10">
    <property type="entry name" value="Creatinase/prolidase N-terminal domain"/>
    <property type="match status" value="1"/>
</dbReference>
<dbReference type="GO" id="GO:0016787">
    <property type="term" value="F:hydrolase activity"/>
    <property type="evidence" value="ECO:0007669"/>
    <property type="project" value="UniProtKB-KW"/>
</dbReference>
<dbReference type="PROSITE" id="PS00491">
    <property type="entry name" value="PROLINE_PEPTIDASE"/>
    <property type="match status" value="1"/>
</dbReference>
<evidence type="ECO:0000256" key="2">
    <source>
        <dbReference type="ARBA" id="ARBA00008766"/>
    </source>
</evidence>
<comment type="cofactor">
    <cofactor evidence="1">
        <name>Mn(2+)</name>
        <dbReference type="ChEBI" id="CHEBI:29035"/>
    </cofactor>
</comment>
<evidence type="ECO:0000313" key="9">
    <source>
        <dbReference type="EMBL" id="PPR08111.1"/>
    </source>
</evidence>
<reference evidence="9 10" key="1">
    <citation type="journal article" date="2018" name="Evol. Lett.">
        <title>Horizontal gene cluster transfer increased hallucinogenic mushroom diversity.</title>
        <authorList>
            <person name="Reynolds H.T."/>
            <person name="Vijayakumar V."/>
            <person name="Gluck-Thaler E."/>
            <person name="Korotkin H.B."/>
            <person name="Matheny P.B."/>
            <person name="Slot J.C."/>
        </authorList>
    </citation>
    <scope>NUCLEOTIDE SEQUENCE [LARGE SCALE GENOMIC DNA]</scope>
    <source>
        <strain evidence="9 10">2629</strain>
    </source>
</reference>
<dbReference type="InterPro" id="IPR050659">
    <property type="entry name" value="Peptidase_M24B"/>
</dbReference>
<dbReference type="EMBL" id="NHTK01000155">
    <property type="protein sequence ID" value="PPR08111.1"/>
    <property type="molecule type" value="Genomic_DNA"/>
</dbReference>
<sequence>MASKRYSKLTIMSSSQKPLDLSARSLALIVTLVFILATYRFFYTLEALQAFTATNDDLLHGYCDHISAISSEEFMNRQNNLSQILQDLGASAYIAEPGANTQFFGNFSNVNWRLSERPLLMIVLAQTSEVHSGTQIIILTPKFEATRAKTLPLPSSTDTRNDLVRFIEWAEESDPYSVALSAIPRGPESTVFVDQSVRKFIADGFQRADPTLNVVSAPLKVTHLRERKSEAEIRILKCVNEATLLSIRHVHKRLYAGIQESQARKMIADSLQQAGLKEGGCLTLFGENAALPHGSGTDRILKPEEFVLFDCTASLHGYYSDVTRTLALLSGGSQGPSSQHQKIWEDVRNAQERAFNAVKAGVITSDIDKAARDALEESGFAEYFTHRLGHGIGLEVHEQPYLRGGSNDIISTGHTFSNEPGVYIEGQVGVRLEDCFFIDLDGYPRYLTEGVGGPSHSPWDP</sequence>
<evidence type="ECO:0000256" key="1">
    <source>
        <dbReference type="ARBA" id="ARBA00001936"/>
    </source>
</evidence>
<comment type="caution">
    <text evidence="9">The sequence shown here is derived from an EMBL/GenBank/DDBJ whole genome shotgun (WGS) entry which is preliminary data.</text>
</comment>
<dbReference type="PANTHER" id="PTHR46112:SF2">
    <property type="entry name" value="XAA-PRO AMINOPEPTIDASE P-RELATED"/>
    <property type="match status" value="1"/>
</dbReference>
<comment type="similarity">
    <text evidence="2 6">Belongs to the peptidase M24B family.</text>
</comment>
<keyword evidence="10" id="KW-1185">Reference proteome</keyword>
<dbReference type="PANTHER" id="PTHR46112">
    <property type="entry name" value="AMINOPEPTIDASE"/>
    <property type="match status" value="1"/>
</dbReference>